<reference evidence="1 2" key="1">
    <citation type="submission" date="2023-11" db="EMBL/GenBank/DDBJ databases">
        <title>Halocaridina rubra genome assembly.</title>
        <authorList>
            <person name="Smith C."/>
        </authorList>
    </citation>
    <scope>NUCLEOTIDE SEQUENCE [LARGE SCALE GENOMIC DNA]</scope>
    <source>
        <strain evidence="1">EP-1</strain>
        <tissue evidence="1">Whole</tissue>
    </source>
</reference>
<name>A0AAN8WGM1_HALRR</name>
<comment type="caution">
    <text evidence="1">The sequence shown here is derived from an EMBL/GenBank/DDBJ whole genome shotgun (WGS) entry which is preliminary data.</text>
</comment>
<organism evidence="1 2">
    <name type="scientific">Halocaridina rubra</name>
    <name type="common">Hawaiian red shrimp</name>
    <dbReference type="NCBI Taxonomy" id="373956"/>
    <lineage>
        <taxon>Eukaryota</taxon>
        <taxon>Metazoa</taxon>
        <taxon>Ecdysozoa</taxon>
        <taxon>Arthropoda</taxon>
        <taxon>Crustacea</taxon>
        <taxon>Multicrustacea</taxon>
        <taxon>Malacostraca</taxon>
        <taxon>Eumalacostraca</taxon>
        <taxon>Eucarida</taxon>
        <taxon>Decapoda</taxon>
        <taxon>Pleocyemata</taxon>
        <taxon>Caridea</taxon>
        <taxon>Atyoidea</taxon>
        <taxon>Atyidae</taxon>
        <taxon>Halocaridina</taxon>
    </lineage>
</organism>
<evidence type="ECO:0000313" key="1">
    <source>
        <dbReference type="EMBL" id="KAK7065686.1"/>
    </source>
</evidence>
<proteinExistence type="predicted"/>
<dbReference type="Proteomes" id="UP001381693">
    <property type="component" value="Unassembled WGS sequence"/>
</dbReference>
<dbReference type="EMBL" id="JAXCGZ010020099">
    <property type="protein sequence ID" value="KAK7065686.1"/>
    <property type="molecule type" value="Genomic_DNA"/>
</dbReference>
<accession>A0AAN8WGM1</accession>
<gene>
    <name evidence="1" type="ORF">SK128_026411</name>
</gene>
<keyword evidence="2" id="KW-1185">Reference proteome</keyword>
<evidence type="ECO:0000313" key="2">
    <source>
        <dbReference type="Proteomes" id="UP001381693"/>
    </source>
</evidence>
<protein>
    <submittedName>
        <fullName evidence="1">Uncharacterized protein</fullName>
    </submittedName>
</protein>
<feature type="non-terminal residue" evidence="1">
    <location>
        <position position="59"/>
    </location>
</feature>
<dbReference type="AlphaFoldDB" id="A0AAN8WGM1"/>
<sequence length="59" mass="7013">MEGLEERSRCKGCHFREKVCYKKLQAVYQQNSSAIWAFCQENVLKFEYLLKNCIHKGIL</sequence>